<dbReference type="RefSeq" id="WP_110033610.1">
    <property type="nucleotide sequence ID" value="NZ_QGTR01000005.1"/>
</dbReference>
<sequence>MEKISTFAILLGGGLKVDARVTALVAGARAIAADGGIGHAAALGLVPELWVGDFDSVTPELEAAWSAVPRQAFPAAKDLTDGEIAINEAISRGARRLIMIGALAGERSDHALVHMLQAVTLAERGFEVVLSSGEEEAVPVLAGVTRLSLPGGSLFSILALSDLVDLGIAGARYPLDRVQIPFGSSRTLSNAATGDVAIQLKAGRGLLISRPHDFSGV</sequence>
<dbReference type="Gene3D" id="3.40.50.10240">
    <property type="entry name" value="Thiamin pyrophosphokinase, catalytic domain"/>
    <property type="match status" value="1"/>
</dbReference>
<dbReference type="OrthoDB" id="9804377at2"/>
<dbReference type="EMBL" id="QGTR01000005">
    <property type="protein sequence ID" value="PWV98188.1"/>
    <property type="molecule type" value="Genomic_DNA"/>
</dbReference>
<keyword evidence="3 7" id="KW-0418">Kinase</keyword>
<proteinExistence type="predicted"/>
<dbReference type="NCBIfam" id="TIGR01378">
    <property type="entry name" value="thi_PPkinase"/>
    <property type="match status" value="1"/>
</dbReference>
<dbReference type="InterPro" id="IPR006282">
    <property type="entry name" value="Thi_PPkinase"/>
</dbReference>
<evidence type="ECO:0000256" key="1">
    <source>
        <dbReference type="ARBA" id="ARBA00022679"/>
    </source>
</evidence>
<organism evidence="7 8">
    <name type="scientific">Hoeflea marina</name>
    <dbReference type="NCBI Taxonomy" id="274592"/>
    <lineage>
        <taxon>Bacteria</taxon>
        <taxon>Pseudomonadati</taxon>
        <taxon>Pseudomonadota</taxon>
        <taxon>Alphaproteobacteria</taxon>
        <taxon>Hyphomicrobiales</taxon>
        <taxon>Rhizobiaceae</taxon>
        <taxon>Hoeflea</taxon>
    </lineage>
</organism>
<keyword evidence="4" id="KW-0067">ATP-binding</keyword>
<comment type="caution">
    <text evidence="7">The sequence shown here is derived from an EMBL/GenBank/DDBJ whole genome shotgun (WGS) entry which is preliminary data.</text>
</comment>
<evidence type="ECO:0000256" key="3">
    <source>
        <dbReference type="ARBA" id="ARBA00022777"/>
    </source>
</evidence>
<reference evidence="7 8" key="1">
    <citation type="submission" date="2018-05" db="EMBL/GenBank/DDBJ databases">
        <title>Genomic Encyclopedia of Type Strains, Phase IV (KMG-IV): sequencing the most valuable type-strain genomes for metagenomic binning, comparative biology and taxonomic classification.</title>
        <authorList>
            <person name="Goeker M."/>
        </authorList>
    </citation>
    <scope>NUCLEOTIDE SEQUENCE [LARGE SCALE GENOMIC DNA]</scope>
    <source>
        <strain evidence="7 8">DSM 16791</strain>
    </source>
</reference>
<dbReference type="AlphaFoldDB" id="A0A317PER0"/>
<evidence type="ECO:0000259" key="6">
    <source>
        <dbReference type="SMART" id="SM00983"/>
    </source>
</evidence>
<keyword evidence="2" id="KW-0547">Nucleotide-binding</keyword>
<dbReference type="GO" id="GO:0016301">
    <property type="term" value="F:kinase activity"/>
    <property type="evidence" value="ECO:0007669"/>
    <property type="project" value="UniProtKB-KW"/>
</dbReference>
<dbReference type="SMART" id="SM00983">
    <property type="entry name" value="TPK_B1_binding"/>
    <property type="match status" value="1"/>
</dbReference>
<keyword evidence="8" id="KW-1185">Reference proteome</keyword>
<dbReference type="Pfam" id="PF04263">
    <property type="entry name" value="TPK_catalytic"/>
    <property type="match status" value="1"/>
</dbReference>
<dbReference type="InterPro" id="IPR007373">
    <property type="entry name" value="Thiamin_PyroPKinase_B1-bd"/>
</dbReference>
<evidence type="ECO:0000256" key="2">
    <source>
        <dbReference type="ARBA" id="ARBA00022741"/>
    </source>
</evidence>
<dbReference type="GO" id="GO:0009229">
    <property type="term" value="P:thiamine diphosphate biosynthetic process"/>
    <property type="evidence" value="ECO:0007669"/>
    <property type="project" value="InterPro"/>
</dbReference>
<dbReference type="Proteomes" id="UP000246352">
    <property type="component" value="Unassembled WGS sequence"/>
</dbReference>
<dbReference type="EC" id="2.7.6.2" evidence="5"/>
<protein>
    <recommendedName>
        <fullName evidence="5">Thiamine diphosphokinase</fullName>
        <ecNumber evidence="5">2.7.6.2</ecNumber>
    </recommendedName>
</protein>
<dbReference type="SUPFAM" id="SSF63999">
    <property type="entry name" value="Thiamin pyrophosphokinase, catalytic domain"/>
    <property type="match status" value="1"/>
</dbReference>
<dbReference type="InterPro" id="IPR036759">
    <property type="entry name" value="TPK_catalytic_sf"/>
</dbReference>
<evidence type="ECO:0000313" key="8">
    <source>
        <dbReference type="Proteomes" id="UP000246352"/>
    </source>
</evidence>
<evidence type="ECO:0000256" key="4">
    <source>
        <dbReference type="ARBA" id="ARBA00022840"/>
    </source>
</evidence>
<name>A0A317PER0_9HYPH</name>
<dbReference type="PANTHER" id="PTHR41299:SF1">
    <property type="entry name" value="THIAMINE PYROPHOSPHOKINASE"/>
    <property type="match status" value="1"/>
</dbReference>
<feature type="domain" description="Thiamin pyrophosphokinase thiamin-binding" evidence="6">
    <location>
        <begin position="143"/>
        <end position="206"/>
    </location>
</feature>
<evidence type="ECO:0000313" key="7">
    <source>
        <dbReference type="EMBL" id="PWV98188.1"/>
    </source>
</evidence>
<dbReference type="PANTHER" id="PTHR41299">
    <property type="entry name" value="THIAMINE PYROPHOSPHOKINASE"/>
    <property type="match status" value="1"/>
</dbReference>
<dbReference type="InterPro" id="IPR007371">
    <property type="entry name" value="TPK_catalytic"/>
</dbReference>
<dbReference type="GO" id="GO:0030975">
    <property type="term" value="F:thiamine binding"/>
    <property type="evidence" value="ECO:0007669"/>
    <property type="project" value="InterPro"/>
</dbReference>
<dbReference type="InterPro" id="IPR053149">
    <property type="entry name" value="TPK"/>
</dbReference>
<dbReference type="GO" id="GO:0006772">
    <property type="term" value="P:thiamine metabolic process"/>
    <property type="evidence" value="ECO:0007669"/>
    <property type="project" value="UniProtKB-UniRule"/>
</dbReference>
<dbReference type="GO" id="GO:0004788">
    <property type="term" value="F:thiamine diphosphokinase activity"/>
    <property type="evidence" value="ECO:0007669"/>
    <property type="project" value="UniProtKB-UniRule"/>
</dbReference>
<dbReference type="CDD" id="cd07995">
    <property type="entry name" value="TPK"/>
    <property type="match status" value="1"/>
</dbReference>
<evidence type="ECO:0000256" key="5">
    <source>
        <dbReference type="NCBIfam" id="TIGR01378"/>
    </source>
</evidence>
<dbReference type="GO" id="GO:0005524">
    <property type="term" value="F:ATP binding"/>
    <property type="evidence" value="ECO:0007669"/>
    <property type="project" value="UniProtKB-KW"/>
</dbReference>
<gene>
    <name evidence="7" type="ORF">DFR52_105168</name>
</gene>
<keyword evidence="1" id="KW-0808">Transferase</keyword>
<accession>A0A317PER0</accession>